<evidence type="ECO:0000313" key="14">
    <source>
        <dbReference type="Proteomes" id="UP000694389"/>
    </source>
</evidence>
<name>A0A8P4G9C4_DICLA</name>
<dbReference type="InterPro" id="IPR038599">
    <property type="entry name" value="LAP1C-like_C_sf"/>
</dbReference>
<dbReference type="Gene3D" id="3.40.50.12190">
    <property type="match status" value="1"/>
</dbReference>
<evidence type="ECO:0000256" key="2">
    <source>
        <dbReference type="ARBA" id="ARBA00007860"/>
    </source>
</evidence>
<evidence type="ECO:0000256" key="4">
    <source>
        <dbReference type="ARBA" id="ARBA00022692"/>
    </source>
</evidence>
<evidence type="ECO:0000256" key="8">
    <source>
        <dbReference type="ARBA" id="ARBA00023242"/>
    </source>
</evidence>
<dbReference type="GO" id="GO:0005635">
    <property type="term" value="C:nuclear envelope"/>
    <property type="evidence" value="ECO:0007669"/>
    <property type="project" value="UniProtKB-SubCell"/>
</dbReference>
<evidence type="ECO:0000256" key="7">
    <source>
        <dbReference type="ARBA" id="ARBA00023180"/>
    </source>
</evidence>
<keyword evidence="7" id="KW-0325">Glycoprotein</keyword>
<dbReference type="AlphaFoldDB" id="A0A8P4G9C4"/>
<proteinExistence type="inferred from homology"/>
<dbReference type="GO" id="GO:0001671">
    <property type="term" value="F:ATPase activator activity"/>
    <property type="evidence" value="ECO:0007669"/>
    <property type="project" value="InterPro"/>
</dbReference>
<accession>A0A8P4G9C4</accession>
<dbReference type="PANTHER" id="PTHR18843">
    <property type="entry name" value="TORSIN-1A-INTERACTING PROTEIN"/>
    <property type="match status" value="1"/>
</dbReference>
<feature type="region of interest" description="Disordered" evidence="10">
    <location>
        <begin position="156"/>
        <end position="177"/>
    </location>
</feature>
<keyword evidence="4 11" id="KW-0812">Transmembrane</keyword>
<evidence type="ECO:0000259" key="12">
    <source>
        <dbReference type="Pfam" id="PF05609"/>
    </source>
</evidence>
<dbReference type="OMA" id="PRKETIH"/>
<comment type="subcellular location">
    <subcellularLocation>
        <location evidence="9">Endomembrane system</location>
        <topology evidence="9">Single-pass membrane protein</topology>
    </subcellularLocation>
    <subcellularLocation>
        <location evidence="1">Nucleus envelope</location>
    </subcellularLocation>
</comment>
<feature type="compositionally biased region" description="Low complexity" evidence="10">
    <location>
        <begin position="156"/>
        <end position="169"/>
    </location>
</feature>
<comment type="similarity">
    <text evidence="2">Belongs to the TOR1AIP family.</text>
</comment>
<keyword evidence="14" id="KW-1185">Reference proteome</keyword>
<dbReference type="GO" id="GO:0061024">
    <property type="term" value="P:membrane organization"/>
    <property type="evidence" value="ECO:0007669"/>
    <property type="project" value="TreeGrafter"/>
</dbReference>
<keyword evidence="8" id="KW-0539">Nucleus</keyword>
<dbReference type="RefSeq" id="XP_051233865.1">
    <property type="nucleotide sequence ID" value="XM_051377905.1"/>
</dbReference>
<organism evidence="13 14">
    <name type="scientific">Dicentrarchus labrax</name>
    <name type="common">European seabass</name>
    <name type="synonym">Morone labrax</name>
    <dbReference type="NCBI Taxonomy" id="13489"/>
    <lineage>
        <taxon>Eukaryota</taxon>
        <taxon>Metazoa</taxon>
        <taxon>Chordata</taxon>
        <taxon>Craniata</taxon>
        <taxon>Vertebrata</taxon>
        <taxon>Euteleostomi</taxon>
        <taxon>Actinopterygii</taxon>
        <taxon>Neopterygii</taxon>
        <taxon>Teleostei</taxon>
        <taxon>Neoteleostei</taxon>
        <taxon>Acanthomorphata</taxon>
        <taxon>Eupercaria</taxon>
        <taxon>Moronidae</taxon>
        <taxon>Dicentrarchus</taxon>
    </lineage>
</organism>
<evidence type="ECO:0000256" key="6">
    <source>
        <dbReference type="ARBA" id="ARBA00023136"/>
    </source>
</evidence>
<dbReference type="OrthoDB" id="6258998at2759"/>
<gene>
    <name evidence="13" type="primary">LOC127350870</name>
</gene>
<keyword evidence="3" id="KW-0597">Phosphoprotein</keyword>
<reference evidence="13" key="1">
    <citation type="submission" date="2025-08" db="UniProtKB">
        <authorList>
            <consortium name="Ensembl"/>
        </authorList>
    </citation>
    <scope>IDENTIFICATION</scope>
</reference>
<evidence type="ECO:0000256" key="9">
    <source>
        <dbReference type="ARBA" id="ARBA00037847"/>
    </source>
</evidence>
<keyword evidence="6 11" id="KW-0472">Membrane</keyword>
<feature type="compositionally biased region" description="Basic and acidic residues" evidence="10">
    <location>
        <begin position="67"/>
        <end position="76"/>
    </location>
</feature>
<evidence type="ECO:0000256" key="10">
    <source>
        <dbReference type="SAM" id="MobiDB-lite"/>
    </source>
</evidence>
<dbReference type="GeneTree" id="ENSGT00390000012166"/>
<dbReference type="GeneID" id="127350870"/>
<evidence type="ECO:0000256" key="1">
    <source>
        <dbReference type="ARBA" id="ARBA00004259"/>
    </source>
</evidence>
<reference evidence="13" key="2">
    <citation type="submission" date="2025-09" db="UniProtKB">
        <authorList>
            <consortium name="Ensembl"/>
        </authorList>
    </citation>
    <scope>IDENTIFICATION</scope>
</reference>
<feature type="domain" description="Torsin-1A-interacting protein 1/2 AAA+ activator" evidence="12">
    <location>
        <begin position="308"/>
        <end position="523"/>
    </location>
</feature>
<dbReference type="Ensembl" id="ENSDLAT00005067472.1">
    <property type="protein sequence ID" value="ENSDLAP00005072682.1"/>
    <property type="gene ID" value="ENSDLAG00005029968.1"/>
</dbReference>
<keyword evidence="5 11" id="KW-1133">Transmembrane helix</keyword>
<feature type="region of interest" description="Disordered" evidence="10">
    <location>
        <begin position="1"/>
        <end position="90"/>
    </location>
</feature>
<feature type="transmembrane region" description="Helical" evidence="11">
    <location>
        <begin position="262"/>
        <end position="285"/>
    </location>
</feature>
<evidence type="ECO:0000256" key="11">
    <source>
        <dbReference type="SAM" id="Phobius"/>
    </source>
</evidence>
<dbReference type="GO" id="GO:0016020">
    <property type="term" value="C:membrane"/>
    <property type="evidence" value="ECO:0007669"/>
    <property type="project" value="TreeGrafter"/>
</dbReference>
<evidence type="ECO:0000313" key="13">
    <source>
        <dbReference type="Ensembl" id="ENSDLAP00005072682.1"/>
    </source>
</evidence>
<dbReference type="InterPro" id="IPR046753">
    <property type="entry name" value="TOIP1/2_C"/>
</dbReference>
<evidence type="ECO:0000256" key="3">
    <source>
        <dbReference type="ARBA" id="ARBA00022553"/>
    </source>
</evidence>
<dbReference type="Pfam" id="PF05609">
    <property type="entry name" value="LAP1_C"/>
    <property type="match status" value="1"/>
</dbReference>
<dbReference type="PANTHER" id="PTHR18843:SF7">
    <property type="entry name" value="LAMINA-ASSOCIATED POLYPEPTIDE 1B ISOFORM 1-RELATED"/>
    <property type="match status" value="1"/>
</dbReference>
<dbReference type="Proteomes" id="UP000694389">
    <property type="component" value="Unassembled WGS sequence"/>
</dbReference>
<sequence>MDSRESDNMAARPLRRSTRQSSGKVLSFEPTPRGPLKRTRRGLDKKAPLSVVNGSRDEETGSEDEESPSKKSRPETGGDVGGGGDENNEMDVQEPAEDLVKTEHQEMDIIKQDSSHGTHQPNICHDALGDVNLSPRVVLSECWRSCHTMNEPVRVTPSTTGSVTSTKSVAQIRSPATRHDVHVPKVTSMDEYKRTMEAKAKSSGVPTVNHRVPGVYPASEKSYTTRQRVNNIPTQKETVPRKKQVIKKTADIKKSSGRSSRGYMWCFWRLVLLLLLSSSAVLLAYKIIPVLQRAADGREHPSRAVKPEKFAEYLSLLEAQFPSQRPDLWKRSKIHLEKHLNTSHPTEPVSLIFTAGLSAEQTLRCLAQGLASSYSSALNASVLHIDGASKASQDSDEVKLDIDSQLQAAFEGDKPVAVIHRFEELPPGSTLIFYRYCDHENAAYKRVFLLFTVLLPQEEIRLDQSLKEVEEKVHDCVSKRLVASSNPAAYNKMDVDKFSGLWSRISHLTLPVVAETKVEQNGC</sequence>
<dbReference type="InterPro" id="IPR008662">
    <property type="entry name" value="TOIP1/2"/>
</dbReference>
<protein>
    <recommendedName>
        <fullName evidence="12">Torsin-1A-interacting protein 1/2 AAA+ activator domain-containing protein</fullName>
    </recommendedName>
</protein>
<evidence type="ECO:0000256" key="5">
    <source>
        <dbReference type="ARBA" id="ARBA00022989"/>
    </source>
</evidence>